<organism evidence="9 10">
    <name type="scientific">Enterovibrio norvegicus DSM 15893</name>
    <dbReference type="NCBI Taxonomy" id="1121869"/>
    <lineage>
        <taxon>Bacteria</taxon>
        <taxon>Pseudomonadati</taxon>
        <taxon>Pseudomonadota</taxon>
        <taxon>Gammaproteobacteria</taxon>
        <taxon>Vibrionales</taxon>
        <taxon>Vibrionaceae</taxon>
        <taxon>Enterovibrio</taxon>
    </lineage>
</organism>
<dbReference type="GeneID" id="35870573"/>
<evidence type="ECO:0000313" key="9">
    <source>
        <dbReference type="EMBL" id="SFP69166.1"/>
    </source>
</evidence>
<evidence type="ECO:0000259" key="8">
    <source>
        <dbReference type="Pfam" id="PF12706"/>
    </source>
</evidence>
<evidence type="ECO:0000256" key="1">
    <source>
        <dbReference type="ARBA" id="ARBA00004886"/>
    </source>
</evidence>
<evidence type="ECO:0000256" key="2">
    <source>
        <dbReference type="ARBA" id="ARBA00008481"/>
    </source>
</evidence>
<dbReference type="NCBIfam" id="TIGR02108">
    <property type="entry name" value="PQQ_syn_pqqB"/>
    <property type="match status" value="1"/>
</dbReference>
<dbReference type="PANTHER" id="PTHR42663">
    <property type="entry name" value="HYDROLASE C777.06C-RELATED-RELATED"/>
    <property type="match status" value="1"/>
</dbReference>
<comment type="function">
    <text evidence="7">May be involved in the transport of PQQ or its precursor to the periplasm.</text>
</comment>
<feature type="domain" description="Metallo-beta-lactamase" evidence="8">
    <location>
        <begin position="50"/>
        <end position="272"/>
    </location>
</feature>
<dbReference type="EMBL" id="FOWR01000021">
    <property type="protein sequence ID" value="SFP69166.1"/>
    <property type="molecule type" value="Genomic_DNA"/>
</dbReference>
<comment type="similarity">
    <text evidence="2 7">Belongs to the PqqB family.</text>
</comment>
<dbReference type="AlphaFoldDB" id="A0A1I5SFQ6"/>
<reference evidence="9 10" key="1">
    <citation type="submission" date="2016-10" db="EMBL/GenBank/DDBJ databases">
        <authorList>
            <person name="de Groot N.N."/>
        </authorList>
    </citation>
    <scope>NUCLEOTIDE SEQUENCE [LARGE SCALE GENOMIC DNA]</scope>
    <source>
        <strain evidence="9 10">DSM 15893</strain>
    </source>
</reference>
<dbReference type="RefSeq" id="WP_017013305.1">
    <property type="nucleotide sequence ID" value="NZ_FOWR01000021.1"/>
</dbReference>
<evidence type="ECO:0000313" key="10">
    <source>
        <dbReference type="Proteomes" id="UP000182692"/>
    </source>
</evidence>
<dbReference type="InterPro" id="IPR036866">
    <property type="entry name" value="RibonucZ/Hydroxyglut_hydro"/>
</dbReference>
<accession>A0A1I5SFQ6</accession>
<protein>
    <recommendedName>
        <fullName evidence="3 7">Coenzyme PQQ synthesis protein B</fullName>
    </recommendedName>
    <alternativeName>
        <fullName evidence="6 7">Pyrroloquinoline quinone biosynthesis protein B</fullName>
    </alternativeName>
</protein>
<sequence>MQIVVLGSAAGGGFPQWNCHCRMCSSVRNGTSRAEPRTQSSIAVSDDGENWVIINASPDIRQQINASPQLAYANGARGSGVRSVIVTDAQIDHTTGLLILREGLPLDLYCTAEVAEELSTSYPILSMMKHWEGGYRTHTVDPTSDEGWQIPFVPALRFHPIVLASNAPPFSPYRNKPRPGDNIGLRIVDTRTGATLFYAPGLGAPDGAVLSAMASADCVMMDGTLWTDDEMIREGLGTRLGREMGHLSVSGDDGMLALLEQFDKPRKVLIHINNTNPILDPDASEHKAVLDAGVEIAFDGMHIQI</sequence>
<name>A0A1I5SFQ6_9GAMM</name>
<comment type="pathway">
    <text evidence="1 7">Cofactor biosynthesis; pyrroloquinoline quinone biosynthesis.</text>
</comment>
<keyword evidence="5 7" id="KW-0884">PQQ biosynthesis</keyword>
<dbReference type="SUPFAM" id="SSF56281">
    <property type="entry name" value="Metallo-hydrolase/oxidoreductase"/>
    <property type="match status" value="1"/>
</dbReference>
<evidence type="ECO:0000256" key="4">
    <source>
        <dbReference type="ARBA" id="ARBA00022448"/>
    </source>
</evidence>
<evidence type="ECO:0000256" key="5">
    <source>
        <dbReference type="ARBA" id="ARBA00022905"/>
    </source>
</evidence>
<dbReference type="GO" id="GO:0018189">
    <property type="term" value="P:pyrroloquinoline quinone biosynthetic process"/>
    <property type="evidence" value="ECO:0007669"/>
    <property type="project" value="UniProtKB-UniRule"/>
</dbReference>
<dbReference type="Pfam" id="PF12706">
    <property type="entry name" value="Lactamase_B_2"/>
    <property type="match status" value="1"/>
</dbReference>
<keyword evidence="4 7" id="KW-0813">Transport</keyword>
<dbReference type="Gene3D" id="3.60.15.10">
    <property type="entry name" value="Ribonuclease Z/Hydroxyacylglutathione hydrolase-like"/>
    <property type="match status" value="1"/>
</dbReference>
<gene>
    <name evidence="7" type="primary">pqqB</name>
    <name evidence="9" type="ORF">SAMN03084138_02863</name>
</gene>
<dbReference type="CDD" id="cd16274">
    <property type="entry name" value="PQQB-like_MBL-fold"/>
    <property type="match status" value="1"/>
</dbReference>
<dbReference type="Proteomes" id="UP000182692">
    <property type="component" value="Unassembled WGS sequence"/>
</dbReference>
<dbReference type="InterPro" id="IPR001279">
    <property type="entry name" value="Metallo-B-lactamas"/>
</dbReference>
<proteinExistence type="inferred from homology"/>
<dbReference type="OrthoDB" id="9778305at2"/>
<evidence type="ECO:0000256" key="7">
    <source>
        <dbReference type="HAMAP-Rule" id="MF_00653"/>
    </source>
</evidence>
<dbReference type="InterPro" id="IPR011842">
    <property type="entry name" value="PQQ_synth_PqqB"/>
</dbReference>
<dbReference type="PANTHER" id="PTHR42663:SF7">
    <property type="entry name" value="COENZYME PQQ SYNTHESIS PROTEIN B"/>
    <property type="match status" value="1"/>
</dbReference>
<dbReference type="UniPathway" id="UPA00539"/>
<evidence type="ECO:0000256" key="6">
    <source>
        <dbReference type="ARBA" id="ARBA00030966"/>
    </source>
</evidence>
<dbReference type="STRING" id="1121869.SAMN03084138_02863"/>
<evidence type="ECO:0000256" key="3">
    <source>
        <dbReference type="ARBA" id="ARBA00015084"/>
    </source>
</evidence>
<dbReference type="HAMAP" id="MF_00653">
    <property type="entry name" value="PQQ_syn_PqqB"/>
    <property type="match status" value="1"/>
</dbReference>